<gene>
    <name evidence="1" type="ORF">F4821DRAFT_192280</name>
</gene>
<protein>
    <submittedName>
        <fullName evidence="1">Allophanate hydrolase subunit 2-domain-containing protein</fullName>
    </submittedName>
</protein>
<dbReference type="EMBL" id="MU394351">
    <property type="protein sequence ID" value="KAI6083533.1"/>
    <property type="molecule type" value="Genomic_DNA"/>
</dbReference>
<keyword evidence="2" id="KW-1185">Reference proteome</keyword>
<dbReference type="Proteomes" id="UP001497680">
    <property type="component" value="Unassembled WGS sequence"/>
</dbReference>
<proteinExistence type="predicted"/>
<reference evidence="1 2" key="1">
    <citation type="journal article" date="2022" name="New Phytol.">
        <title>Ecological generalism drives hyperdiversity of secondary metabolite gene clusters in xylarialean endophytes.</title>
        <authorList>
            <person name="Franco M.E.E."/>
            <person name="Wisecaver J.H."/>
            <person name="Arnold A.E."/>
            <person name="Ju Y.M."/>
            <person name="Slot J.C."/>
            <person name="Ahrendt S."/>
            <person name="Moore L.P."/>
            <person name="Eastman K.E."/>
            <person name="Scott K."/>
            <person name="Konkel Z."/>
            <person name="Mondo S.J."/>
            <person name="Kuo A."/>
            <person name="Hayes R.D."/>
            <person name="Haridas S."/>
            <person name="Andreopoulos B."/>
            <person name="Riley R."/>
            <person name="LaButti K."/>
            <person name="Pangilinan J."/>
            <person name="Lipzen A."/>
            <person name="Amirebrahimi M."/>
            <person name="Yan J."/>
            <person name="Adam C."/>
            <person name="Keymanesh K."/>
            <person name="Ng V."/>
            <person name="Louie K."/>
            <person name="Northen T."/>
            <person name="Drula E."/>
            <person name="Henrissat B."/>
            <person name="Hsieh H.M."/>
            <person name="Youens-Clark K."/>
            <person name="Lutzoni F."/>
            <person name="Miadlikowska J."/>
            <person name="Eastwood D.C."/>
            <person name="Hamelin R.C."/>
            <person name="Grigoriev I.V."/>
            <person name="U'Ren J.M."/>
        </authorList>
    </citation>
    <scope>NUCLEOTIDE SEQUENCE [LARGE SCALE GENOMIC DNA]</scope>
    <source>
        <strain evidence="1 2">ER1909</strain>
    </source>
</reference>
<organism evidence="1 2">
    <name type="scientific">Hypoxylon rubiginosum</name>
    <dbReference type="NCBI Taxonomy" id="110542"/>
    <lineage>
        <taxon>Eukaryota</taxon>
        <taxon>Fungi</taxon>
        <taxon>Dikarya</taxon>
        <taxon>Ascomycota</taxon>
        <taxon>Pezizomycotina</taxon>
        <taxon>Sordariomycetes</taxon>
        <taxon>Xylariomycetidae</taxon>
        <taxon>Xylariales</taxon>
        <taxon>Hypoxylaceae</taxon>
        <taxon>Hypoxylon</taxon>
    </lineage>
</organism>
<name>A0ACC0CSR1_9PEZI</name>
<keyword evidence="1" id="KW-0378">Hydrolase</keyword>
<sequence>MPGSGHIQSVTWPDDHVRVDTWVQPGTFISPYFDSLLAKVIVHSSTRDESIVAIQKALSTSRVGGVVTNLEFLESIVCSKAFSSGNTLTTFLDTQFTFHSTGIQVIEPGAFTTIQQAKPRTRKGYGIPASGPMDDLSATITNLLVGNPADTECLEITAIGPELRFHSTCVVAVGGSPFSVDVDGKPREMWSRIIIHRNEILKIGASTTPGGRCYLAIKGGLPSVPEWLGSKSTTPSLALGGLQGRQLRPGDFLDVKHLEQADIPGDYQLPSSLTPPSDVKSIYVMHGPHDSDDYITTAGRHTIYSSEWEVDYNCNRTGIRLVGPQIEWARTHGGEGGSHPSNVIEYPYPSPGGINWTGDSPVIFPQDAPGLGGFLCSSTVVSADIWKLGKLKPGDKVKLTPISYDSACDLAKQKAKFVELIEEHISTGTLKSDSPLELLHIEEEKPETDAILVRLGPNNPGGPMLTIRQGGDRFIIVDICSQKIGLDTSVTANSLARVIQSFKKAGTFVHVNISSIMIEYELEKIGQSDIMRMITESFQQVGNFEALPMPSRRFLLPMVFDHPFILNVEERYMAMQRDKAVYVPDNVAYVQENNGLPSRSAVFNILRKTRFLVVTVGFMTGLPLLWPLDPLARLTSQKYNPTRLSTPPGTIGIGGGMFCIYPADQPGGYMMLAKSIPVWDMYALRPGFREDKPWLCEAFDVVEFYEVSLEEYTDIERQFEAGTYEIKVEETTFDIQAELAREHEASNLPNAVEFCTLQKAGEERMRLREEQLLAEWQLDQEKNRPAKAPLEYDTNPGIKISSPQVGKVWKVHVKPGDVIQKGRQAVVLEAMKMEIPVIAGEAHDGLVVKEVLVDEGSLVSPGTVLVLLDKPS</sequence>
<accession>A0ACC0CSR1</accession>
<evidence type="ECO:0000313" key="2">
    <source>
        <dbReference type="Proteomes" id="UP001497680"/>
    </source>
</evidence>
<comment type="caution">
    <text evidence="1">The sequence shown here is derived from an EMBL/GenBank/DDBJ whole genome shotgun (WGS) entry which is preliminary data.</text>
</comment>
<evidence type="ECO:0000313" key="1">
    <source>
        <dbReference type="EMBL" id="KAI6083533.1"/>
    </source>
</evidence>